<keyword evidence="3" id="KW-1185">Reference proteome</keyword>
<feature type="region of interest" description="Disordered" evidence="1">
    <location>
        <begin position="82"/>
        <end position="104"/>
    </location>
</feature>
<organism evidence="2 3">
    <name type="scientific">Ruegeria spongiae</name>
    <dbReference type="NCBI Taxonomy" id="2942209"/>
    <lineage>
        <taxon>Bacteria</taxon>
        <taxon>Pseudomonadati</taxon>
        <taxon>Pseudomonadota</taxon>
        <taxon>Alphaproteobacteria</taxon>
        <taxon>Rhodobacterales</taxon>
        <taxon>Roseobacteraceae</taxon>
        <taxon>Ruegeria</taxon>
    </lineage>
</organism>
<evidence type="ECO:0000313" key="3">
    <source>
        <dbReference type="Proteomes" id="UP001203880"/>
    </source>
</evidence>
<dbReference type="Gene3D" id="1.10.238.10">
    <property type="entry name" value="EF-hand"/>
    <property type="match status" value="1"/>
</dbReference>
<comment type="caution">
    <text evidence="2">The sequence shown here is derived from an EMBL/GenBank/DDBJ whole genome shotgun (WGS) entry which is preliminary data.</text>
</comment>
<protein>
    <recommendedName>
        <fullName evidence="4">EF-hand domain-containing protein</fullName>
    </recommendedName>
</protein>
<dbReference type="InterPro" id="IPR011992">
    <property type="entry name" value="EF-hand-dom_pair"/>
</dbReference>
<name>A0ABT0PZZ4_9RHOB</name>
<dbReference type="RefSeq" id="WP_249706294.1">
    <property type="nucleotide sequence ID" value="NZ_JAMFMB010000001.1"/>
</dbReference>
<dbReference type="Proteomes" id="UP001203880">
    <property type="component" value="Unassembled WGS sequence"/>
</dbReference>
<dbReference type="EMBL" id="JAMFMB010000001">
    <property type="protein sequence ID" value="MCL6282244.1"/>
    <property type="molecule type" value="Genomic_DNA"/>
</dbReference>
<evidence type="ECO:0008006" key="4">
    <source>
        <dbReference type="Google" id="ProtNLM"/>
    </source>
</evidence>
<evidence type="ECO:0000313" key="2">
    <source>
        <dbReference type="EMBL" id="MCL6282244.1"/>
    </source>
</evidence>
<proteinExistence type="predicted"/>
<gene>
    <name evidence="2" type="ORF">M3P21_01770</name>
</gene>
<reference evidence="2" key="1">
    <citation type="submission" date="2022-05" db="EMBL/GenBank/DDBJ databases">
        <authorList>
            <person name="Park J.-S."/>
        </authorList>
    </citation>
    <scope>NUCLEOTIDE SEQUENCE</scope>
    <source>
        <strain evidence="2">2012CJ41-6</strain>
    </source>
</reference>
<dbReference type="SUPFAM" id="SSF47473">
    <property type="entry name" value="EF-hand"/>
    <property type="match status" value="1"/>
</dbReference>
<accession>A0ABT0PZZ4</accession>
<dbReference type="PROSITE" id="PS00018">
    <property type="entry name" value="EF_HAND_1"/>
    <property type="match status" value="1"/>
</dbReference>
<sequence>MSGAALVPVGATAQSPGLDPTPAEIDAFLAADANKDALLQLSEFKTFVRLMADAGQPTARQVRMFAAYRFAFRITDKNRDRVVSPDELRAADDAHQRGEGAGHN</sequence>
<dbReference type="InterPro" id="IPR018247">
    <property type="entry name" value="EF_Hand_1_Ca_BS"/>
</dbReference>
<evidence type="ECO:0000256" key="1">
    <source>
        <dbReference type="SAM" id="MobiDB-lite"/>
    </source>
</evidence>